<sequence length="86" mass="9690">MAFLADGLSSPLFQEWSKTCDLPKECRRMAIDVAVDDVVIVYYECFGDEETLAKMPSLKGAKVVHVASLRPNWLGRALRWFGQKPS</sequence>
<comment type="caution">
    <text evidence="1">The sequence shown here is derived from an EMBL/GenBank/DDBJ whole genome shotgun (WGS) entry which is preliminary data.</text>
</comment>
<evidence type="ECO:0000313" key="1">
    <source>
        <dbReference type="EMBL" id="KKN81059.1"/>
    </source>
</evidence>
<organism evidence="1">
    <name type="scientific">marine sediment metagenome</name>
    <dbReference type="NCBI Taxonomy" id="412755"/>
    <lineage>
        <taxon>unclassified sequences</taxon>
        <taxon>metagenomes</taxon>
        <taxon>ecological metagenomes</taxon>
    </lineage>
</organism>
<dbReference type="EMBL" id="LAZR01000220">
    <property type="protein sequence ID" value="KKN81059.1"/>
    <property type="molecule type" value="Genomic_DNA"/>
</dbReference>
<reference evidence="1" key="1">
    <citation type="journal article" date="2015" name="Nature">
        <title>Complex archaea that bridge the gap between prokaryotes and eukaryotes.</title>
        <authorList>
            <person name="Spang A."/>
            <person name="Saw J.H."/>
            <person name="Jorgensen S.L."/>
            <person name="Zaremba-Niedzwiedzka K."/>
            <person name="Martijn J."/>
            <person name="Lind A.E."/>
            <person name="van Eijk R."/>
            <person name="Schleper C."/>
            <person name="Guy L."/>
            <person name="Ettema T.J."/>
        </authorList>
    </citation>
    <scope>NUCLEOTIDE SEQUENCE</scope>
</reference>
<gene>
    <name evidence="1" type="ORF">LCGC14_0322780</name>
</gene>
<name>A0A0F9TP03_9ZZZZ</name>
<protein>
    <submittedName>
        <fullName evidence="1">Uncharacterized protein</fullName>
    </submittedName>
</protein>
<proteinExistence type="predicted"/>
<accession>A0A0F9TP03</accession>
<dbReference type="AlphaFoldDB" id="A0A0F9TP03"/>